<evidence type="ECO:0000313" key="4">
    <source>
        <dbReference type="Proteomes" id="UP000011687"/>
    </source>
</evidence>
<dbReference type="GO" id="GO:0006310">
    <property type="term" value="P:DNA recombination"/>
    <property type="evidence" value="ECO:0007669"/>
    <property type="project" value="UniProtKB-KW"/>
</dbReference>
<dbReference type="RefSeq" id="WP_007187952.1">
    <property type="nucleotide sequence ID" value="NZ_AOLS01000011.1"/>
</dbReference>
<dbReference type="Gene3D" id="1.10.443.10">
    <property type="entry name" value="Intergrase catalytic core"/>
    <property type="match status" value="1"/>
</dbReference>
<dbReference type="InterPro" id="IPR013762">
    <property type="entry name" value="Integrase-like_cat_sf"/>
</dbReference>
<evidence type="ECO:0000256" key="2">
    <source>
        <dbReference type="ARBA" id="ARBA00023172"/>
    </source>
</evidence>
<sequence length="449" mass="51374">MSLSDQFTEEEILDADTDTSADPLDIKSKAIKTFIDEKESGGRQRRFVETQESRLREFEAFVYWIDQAHVCMVDDSHVVEFNDWLKHGDRYLTMTGGRSSGSGTKEINLSDVTRHEILTTLVDFYNYLANSKGVVSENPAALAMRGFPDDEFDLSPPDRPRIEMDEMKEFLDSLDTPLQRAVILTLLKTGVRIGELLNIDLRCVHLGDGEGNTHPVYQDILDTYDVRLKSEVRNKPDSIFIYKKFNKGTEIEGEVRGCGNKRKDDDGSVIPVDDELKTALLEYLLTRNPPLTHYKRGTAIPLFTKPYNHGALDRLTYHSIHSEFGTQSSGEDGPLAEFGWYEQGADTEDNVFMHYFRHYFTDNMKHNHGVYRGWMPTGVIAYIRGDVDKSATVGSERRDSTARENTYSHSDWRNWKINVEAPYLNNIYKFGVYNQTAPRQAPEPIPNNR</sequence>
<evidence type="ECO:0000313" key="3">
    <source>
        <dbReference type="EMBL" id="EMA25424.1"/>
    </source>
</evidence>
<reference evidence="3 4" key="1">
    <citation type="journal article" date="2014" name="PLoS Genet.">
        <title>Phylogenetically driven sequencing of extremely halophilic archaea reveals strategies for static and dynamic osmo-response.</title>
        <authorList>
            <person name="Becker E.A."/>
            <person name="Seitzer P.M."/>
            <person name="Tritt A."/>
            <person name="Larsen D."/>
            <person name="Krusor M."/>
            <person name="Yao A.I."/>
            <person name="Wu D."/>
            <person name="Madern D."/>
            <person name="Eisen J.A."/>
            <person name="Darling A.E."/>
            <person name="Facciotti M.T."/>
        </authorList>
    </citation>
    <scope>NUCLEOTIDE SEQUENCE [LARGE SCALE GENOMIC DNA]</scope>
    <source>
        <strain evidence="3 4">ATCC 33799</strain>
    </source>
</reference>
<dbReference type="AlphaFoldDB" id="M0KYX3"/>
<dbReference type="Gene3D" id="1.10.150.130">
    <property type="match status" value="1"/>
</dbReference>
<keyword evidence="2" id="KW-0233">DNA recombination</keyword>
<gene>
    <name evidence="3" type="ORF">C435_02487</name>
</gene>
<protein>
    <submittedName>
        <fullName evidence="3">Tyrosine recombinase</fullName>
    </submittedName>
</protein>
<dbReference type="EMBL" id="AOLS01000011">
    <property type="protein sequence ID" value="EMA25424.1"/>
    <property type="molecule type" value="Genomic_DNA"/>
</dbReference>
<dbReference type="Proteomes" id="UP000011687">
    <property type="component" value="Unassembled WGS sequence"/>
</dbReference>
<comment type="caution">
    <text evidence="3">The sequence shown here is derived from an EMBL/GenBank/DDBJ whole genome shotgun (WGS) entry which is preliminary data.</text>
</comment>
<proteinExistence type="predicted"/>
<evidence type="ECO:0000256" key="1">
    <source>
        <dbReference type="ARBA" id="ARBA00023125"/>
    </source>
</evidence>
<dbReference type="InterPro" id="IPR010998">
    <property type="entry name" value="Integrase_recombinase_N"/>
</dbReference>
<dbReference type="GO" id="GO:0003677">
    <property type="term" value="F:DNA binding"/>
    <property type="evidence" value="ECO:0007669"/>
    <property type="project" value="UniProtKB-KW"/>
</dbReference>
<dbReference type="PATRIC" id="fig|662475.6.peg.490"/>
<name>M0KYX3_9EURY</name>
<dbReference type="GO" id="GO:0015074">
    <property type="term" value="P:DNA integration"/>
    <property type="evidence" value="ECO:0007669"/>
    <property type="project" value="InterPro"/>
</dbReference>
<organism evidence="3 4">
    <name type="scientific">Haloarcula marismortui ATCC 33799</name>
    <dbReference type="NCBI Taxonomy" id="662475"/>
    <lineage>
        <taxon>Archaea</taxon>
        <taxon>Methanobacteriati</taxon>
        <taxon>Methanobacteriota</taxon>
        <taxon>Stenosarchaea group</taxon>
        <taxon>Halobacteria</taxon>
        <taxon>Halobacteriales</taxon>
        <taxon>Haloarculaceae</taxon>
        <taxon>Haloarcula</taxon>
    </lineage>
</organism>
<keyword evidence="1" id="KW-0238">DNA-binding</keyword>
<dbReference type="SUPFAM" id="SSF56349">
    <property type="entry name" value="DNA breaking-rejoining enzymes"/>
    <property type="match status" value="1"/>
</dbReference>
<accession>M0KYX3</accession>
<dbReference type="InterPro" id="IPR011010">
    <property type="entry name" value="DNA_brk_join_enz"/>
</dbReference>
<keyword evidence="4" id="KW-1185">Reference proteome</keyword>